<dbReference type="OrthoDB" id="7567573at2"/>
<comment type="caution">
    <text evidence="2">The sequence shown here is derived from an EMBL/GenBank/DDBJ whole genome shotgun (WGS) entry which is preliminary data.</text>
</comment>
<evidence type="ECO:0000256" key="1">
    <source>
        <dbReference type="SAM" id="MobiDB-lite"/>
    </source>
</evidence>
<evidence type="ECO:0000313" key="3">
    <source>
        <dbReference type="Proteomes" id="UP000323608"/>
    </source>
</evidence>
<dbReference type="Proteomes" id="UP000323608">
    <property type="component" value="Unassembled WGS sequence"/>
</dbReference>
<dbReference type="InterPro" id="IPR029063">
    <property type="entry name" value="SAM-dependent_MTases_sf"/>
</dbReference>
<name>A0A5B0WE22_RHITR</name>
<feature type="compositionally biased region" description="Basic and acidic residues" evidence="1">
    <location>
        <begin position="211"/>
        <end position="226"/>
    </location>
</feature>
<accession>A0A5B0WE22</accession>
<feature type="region of interest" description="Disordered" evidence="1">
    <location>
        <begin position="206"/>
        <end position="226"/>
    </location>
</feature>
<dbReference type="RefSeq" id="WP_149633214.1">
    <property type="nucleotide sequence ID" value="NZ_VNIP01000003.1"/>
</dbReference>
<reference evidence="2 3" key="1">
    <citation type="submission" date="2019-07" db="EMBL/GenBank/DDBJ databases">
        <title>The Draft Genome Sequence of Rhizobium tropici SARCC-755 Associated with Superior Nodulation on Pigeonpea (Cajanus cajan (L.) Millsp.).</title>
        <authorList>
            <person name="Bopape F.L."/>
            <person name="Hassen A.I."/>
            <person name="Swanevelder Z.H."/>
            <person name="Gwata E.T."/>
        </authorList>
    </citation>
    <scope>NUCLEOTIDE SEQUENCE [LARGE SCALE GENOMIC DNA]</scope>
    <source>
        <strain evidence="2 3">SARCC-755</strain>
    </source>
</reference>
<dbReference type="Gene3D" id="3.40.50.150">
    <property type="entry name" value="Vaccinia Virus protein VP39"/>
    <property type="match status" value="1"/>
</dbReference>
<organism evidence="2 3">
    <name type="scientific">Rhizobium tropici</name>
    <dbReference type="NCBI Taxonomy" id="398"/>
    <lineage>
        <taxon>Bacteria</taxon>
        <taxon>Pseudomonadati</taxon>
        <taxon>Pseudomonadota</taxon>
        <taxon>Alphaproteobacteria</taxon>
        <taxon>Hyphomicrobiales</taxon>
        <taxon>Rhizobiaceae</taxon>
        <taxon>Rhizobium/Agrobacterium group</taxon>
        <taxon>Rhizobium</taxon>
    </lineage>
</organism>
<proteinExistence type="predicted"/>
<dbReference type="SUPFAM" id="SSF53335">
    <property type="entry name" value="S-adenosyl-L-methionine-dependent methyltransferases"/>
    <property type="match status" value="1"/>
</dbReference>
<gene>
    <name evidence="2" type="ORF">FP026_03325</name>
</gene>
<dbReference type="AlphaFoldDB" id="A0A5B0WE22"/>
<evidence type="ECO:0008006" key="4">
    <source>
        <dbReference type="Google" id="ProtNLM"/>
    </source>
</evidence>
<dbReference type="EMBL" id="VNIP01000003">
    <property type="protein sequence ID" value="KAA1184431.1"/>
    <property type="molecule type" value="Genomic_DNA"/>
</dbReference>
<protein>
    <recommendedName>
        <fullName evidence="4">FkbM family methyltransferase</fullName>
    </recommendedName>
</protein>
<sequence>MFKSVWRQTIAPSIAHRVAPRVLELIRSDIENMSQAARATAEQVPSAEPLGELQIYRGYNSSDVAIFDEFTNHNRKSQPGFIVDFMGVRTRVSSLYDQVQHLSGAVQGAPVPGDYHAETTEWLGLVKTVRSASGRYTAMEWGAGWGPWIIAGGVAARNKGISDIKLYGVEADPVHFETMVQHYRDNGFEPEPTLVYLAAVGPEPGRAQWPKHPDPRNDWGTRPIREGDVADDDYNAGRINDFMNVEILAGADLLSKEPLWDMLHVDIQGWEGEVCAAAQEVINERVRWVIIGTHSRIVEAQLLTLFHSMGWTLEHEKPCRFSYSLDRSDFASMITADGVQVWRNTRLVSR</sequence>
<evidence type="ECO:0000313" key="2">
    <source>
        <dbReference type="EMBL" id="KAA1184431.1"/>
    </source>
</evidence>